<keyword evidence="3" id="KW-1185">Reference proteome</keyword>
<evidence type="ECO:0000313" key="3">
    <source>
        <dbReference type="Proteomes" id="UP001164746"/>
    </source>
</evidence>
<feature type="region of interest" description="Disordered" evidence="1">
    <location>
        <begin position="78"/>
        <end position="278"/>
    </location>
</feature>
<accession>A0ABY7EZM2</accession>
<name>A0ABY7EZM2_MYAAR</name>
<organism evidence="2 3">
    <name type="scientific">Mya arenaria</name>
    <name type="common">Soft-shell clam</name>
    <dbReference type="NCBI Taxonomy" id="6604"/>
    <lineage>
        <taxon>Eukaryota</taxon>
        <taxon>Metazoa</taxon>
        <taxon>Spiralia</taxon>
        <taxon>Lophotrochozoa</taxon>
        <taxon>Mollusca</taxon>
        <taxon>Bivalvia</taxon>
        <taxon>Autobranchia</taxon>
        <taxon>Heteroconchia</taxon>
        <taxon>Euheterodonta</taxon>
        <taxon>Imparidentia</taxon>
        <taxon>Neoheterodontei</taxon>
        <taxon>Myida</taxon>
        <taxon>Myoidea</taxon>
        <taxon>Myidae</taxon>
        <taxon>Mya</taxon>
    </lineage>
</organism>
<feature type="compositionally biased region" description="Acidic residues" evidence="1">
    <location>
        <begin position="26"/>
        <end position="42"/>
    </location>
</feature>
<feature type="region of interest" description="Disordered" evidence="1">
    <location>
        <begin position="1"/>
        <end position="56"/>
    </location>
</feature>
<gene>
    <name evidence="2" type="ORF">MAR_005470</name>
</gene>
<feature type="compositionally biased region" description="Basic and acidic residues" evidence="1">
    <location>
        <begin position="265"/>
        <end position="278"/>
    </location>
</feature>
<feature type="compositionally biased region" description="Polar residues" evidence="1">
    <location>
        <begin position="226"/>
        <end position="241"/>
    </location>
</feature>
<feature type="compositionally biased region" description="Polar residues" evidence="1">
    <location>
        <begin position="186"/>
        <end position="218"/>
    </location>
</feature>
<feature type="compositionally biased region" description="Basic and acidic residues" evidence="1">
    <location>
        <begin position="175"/>
        <end position="185"/>
    </location>
</feature>
<dbReference type="Proteomes" id="UP001164746">
    <property type="component" value="Chromosome 9"/>
</dbReference>
<evidence type="ECO:0000313" key="2">
    <source>
        <dbReference type="EMBL" id="WAR15365.1"/>
    </source>
</evidence>
<dbReference type="EMBL" id="CP111020">
    <property type="protein sequence ID" value="WAR15365.1"/>
    <property type="molecule type" value="Genomic_DNA"/>
</dbReference>
<reference evidence="2" key="1">
    <citation type="submission" date="2022-11" db="EMBL/GenBank/DDBJ databases">
        <title>Centuries of genome instability and evolution in soft-shell clam transmissible cancer (bioRxiv).</title>
        <authorList>
            <person name="Hart S.F.M."/>
            <person name="Yonemitsu M.A."/>
            <person name="Giersch R.M."/>
            <person name="Beal B.F."/>
            <person name="Arriagada G."/>
            <person name="Davis B.W."/>
            <person name="Ostrander E.A."/>
            <person name="Goff S.P."/>
            <person name="Metzger M.J."/>
        </authorList>
    </citation>
    <scope>NUCLEOTIDE SEQUENCE</scope>
    <source>
        <strain evidence="2">MELC-2E11</strain>
        <tissue evidence="2">Siphon/mantle</tissue>
    </source>
</reference>
<feature type="compositionally biased region" description="Basic and acidic residues" evidence="1">
    <location>
        <begin position="88"/>
        <end position="101"/>
    </location>
</feature>
<proteinExistence type="predicted"/>
<protein>
    <submittedName>
        <fullName evidence="2">Uncharacterized protein</fullName>
    </submittedName>
</protein>
<sequence length="278" mass="30336">MLVGNGWESKADSLKKHRDSGIGHEEDADQSDDEDSDDEEDNPSGMAAAKRPNTYIQINDNDIVSIAGDCTMLEGKLAEEPPYVNTSDHADEPTTPRDKPRSTVVTPLAKPVTTRDQPRSAVPLTHAEPVTTRDQPRSAVPLTHAEPVTTRDQPRSAVPLTHAEPVTRRRKGGRPKTEVKMDDNTKNPINTKSSATSEPNSENAMSSVSSRGNNNSKAVKNKGASRSKQMQVNVLEQSIKPSTALGKGPARSYSSPKLQENLYENLRESDQMETDTTK</sequence>
<feature type="compositionally biased region" description="Basic and acidic residues" evidence="1">
    <location>
        <begin position="9"/>
        <end position="25"/>
    </location>
</feature>
<evidence type="ECO:0000256" key="1">
    <source>
        <dbReference type="SAM" id="MobiDB-lite"/>
    </source>
</evidence>